<gene>
    <name evidence="17" type="ORF">OLC1_LOCUS15421</name>
</gene>
<comment type="catalytic activity">
    <reaction evidence="1">
        <text>S-ubiquitinyl-[E2 ubiquitin-conjugating enzyme]-L-cysteine + [acceptor protein]-L-lysine = [E2 ubiquitin-conjugating enzyme]-L-cysteine + N(6)-ubiquitinyl-[acceptor protein]-L-lysine.</text>
        <dbReference type="EC" id="2.3.2.27"/>
    </reaction>
</comment>
<dbReference type="Gene3D" id="3.30.40.10">
    <property type="entry name" value="Zinc/RING finger domain, C3HC4 (zinc finger)"/>
    <property type="match status" value="1"/>
</dbReference>
<dbReference type="InterPro" id="IPR001841">
    <property type="entry name" value="Znf_RING"/>
</dbReference>
<evidence type="ECO:0000256" key="13">
    <source>
        <dbReference type="ARBA" id="ARBA00024209"/>
    </source>
</evidence>
<dbReference type="InterPro" id="IPR044600">
    <property type="entry name" value="ATL1/ATL16-like"/>
</dbReference>
<dbReference type="GO" id="GO:0008270">
    <property type="term" value="F:zinc ion binding"/>
    <property type="evidence" value="ECO:0007669"/>
    <property type="project" value="UniProtKB-KW"/>
</dbReference>
<accession>A0AAV1DGN9</accession>
<dbReference type="PANTHER" id="PTHR46913:SF1">
    <property type="entry name" value="RING-H2 FINGER PROTEIN ATL16"/>
    <property type="match status" value="1"/>
</dbReference>
<reference evidence="17" key="1">
    <citation type="submission" date="2023-03" db="EMBL/GenBank/DDBJ databases">
        <authorList>
            <person name="Julca I."/>
        </authorList>
    </citation>
    <scope>NUCLEOTIDE SEQUENCE</scope>
</reference>
<comment type="subcellular location">
    <subcellularLocation>
        <location evidence="2">Membrane</location>
        <topology evidence="2">Single-pass membrane protein</topology>
    </subcellularLocation>
</comment>
<keyword evidence="10" id="KW-0862">Zinc</keyword>
<keyword evidence="6 15" id="KW-0812">Transmembrane</keyword>
<evidence type="ECO:0000256" key="14">
    <source>
        <dbReference type="PROSITE-ProRule" id="PRU00175"/>
    </source>
</evidence>
<comment type="pathway">
    <text evidence="3">Protein modification; protein ubiquitination.</text>
</comment>
<sequence>MASSEESALKSTRSQWYVTDLSISLEFHNHNLAIVSVVVFAFVVLVVLLFFHFIRQYRELSSGHRSHELRVGGIAVSGRVPNRNKGLDEATINSLPTFVHTPESGGGGAVIKESSECSICLGVFEENEKIKVIPKCMHVYHLECLDKWLCSHGNCPLCRSTIDSSPTDQLPA</sequence>
<dbReference type="EMBL" id="OX459122">
    <property type="protein sequence ID" value="CAI9107014.1"/>
    <property type="molecule type" value="Genomic_DNA"/>
</dbReference>
<dbReference type="GO" id="GO:0016020">
    <property type="term" value="C:membrane"/>
    <property type="evidence" value="ECO:0007669"/>
    <property type="project" value="UniProtKB-SubCell"/>
</dbReference>
<name>A0AAV1DGN9_OLDCO</name>
<evidence type="ECO:0000256" key="2">
    <source>
        <dbReference type="ARBA" id="ARBA00004167"/>
    </source>
</evidence>
<dbReference type="SUPFAM" id="SSF57850">
    <property type="entry name" value="RING/U-box"/>
    <property type="match status" value="1"/>
</dbReference>
<evidence type="ECO:0000256" key="11">
    <source>
        <dbReference type="ARBA" id="ARBA00022989"/>
    </source>
</evidence>
<evidence type="ECO:0000313" key="17">
    <source>
        <dbReference type="EMBL" id="CAI9107014.1"/>
    </source>
</evidence>
<dbReference type="Proteomes" id="UP001161247">
    <property type="component" value="Chromosome 5"/>
</dbReference>
<dbReference type="SMART" id="SM00184">
    <property type="entry name" value="RING"/>
    <property type="match status" value="1"/>
</dbReference>
<evidence type="ECO:0000256" key="4">
    <source>
        <dbReference type="ARBA" id="ARBA00012483"/>
    </source>
</evidence>
<dbReference type="Pfam" id="PF13639">
    <property type="entry name" value="zf-RING_2"/>
    <property type="match status" value="1"/>
</dbReference>
<dbReference type="AlphaFoldDB" id="A0AAV1DGN9"/>
<keyword evidence="18" id="KW-1185">Reference proteome</keyword>
<protein>
    <recommendedName>
        <fullName evidence="4">RING-type E3 ubiquitin transferase</fullName>
        <ecNumber evidence="4">2.3.2.27</ecNumber>
    </recommendedName>
</protein>
<dbReference type="PANTHER" id="PTHR46913">
    <property type="entry name" value="RING-H2 FINGER PROTEIN ATL16"/>
    <property type="match status" value="1"/>
</dbReference>
<evidence type="ECO:0000256" key="3">
    <source>
        <dbReference type="ARBA" id="ARBA00004906"/>
    </source>
</evidence>
<dbReference type="GO" id="GO:0061630">
    <property type="term" value="F:ubiquitin protein ligase activity"/>
    <property type="evidence" value="ECO:0007669"/>
    <property type="project" value="UniProtKB-EC"/>
</dbReference>
<evidence type="ECO:0000259" key="16">
    <source>
        <dbReference type="PROSITE" id="PS50089"/>
    </source>
</evidence>
<dbReference type="EC" id="2.3.2.27" evidence="4"/>
<dbReference type="GO" id="GO:0016567">
    <property type="term" value="P:protein ubiquitination"/>
    <property type="evidence" value="ECO:0007669"/>
    <property type="project" value="InterPro"/>
</dbReference>
<comment type="similarity">
    <text evidence="13">Belongs to the RING-type zinc finger family. ATL subfamily.</text>
</comment>
<organism evidence="17 18">
    <name type="scientific">Oldenlandia corymbosa var. corymbosa</name>
    <dbReference type="NCBI Taxonomy" id="529605"/>
    <lineage>
        <taxon>Eukaryota</taxon>
        <taxon>Viridiplantae</taxon>
        <taxon>Streptophyta</taxon>
        <taxon>Embryophyta</taxon>
        <taxon>Tracheophyta</taxon>
        <taxon>Spermatophyta</taxon>
        <taxon>Magnoliopsida</taxon>
        <taxon>eudicotyledons</taxon>
        <taxon>Gunneridae</taxon>
        <taxon>Pentapetalae</taxon>
        <taxon>asterids</taxon>
        <taxon>lamiids</taxon>
        <taxon>Gentianales</taxon>
        <taxon>Rubiaceae</taxon>
        <taxon>Rubioideae</taxon>
        <taxon>Spermacoceae</taxon>
        <taxon>Hedyotis-Oldenlandia complex</taxon>
        <taxon>Oldenlandia</taxon>
    </lineage>
</organism>
<evidence type="ECO:0000256" key="15">
    <source>
        <dbReference type="SAM" id="Phobius"/>
    </source>
</evidence>
<keyword evidence="9" id="KW-0833">Ubl conjugation pathway</keyword>
<evidence type="ECO:0000256" key="6">
    <source>
        <dbReference type="ARBA" id="ARBA00022692"/>
    </source>
</evidence>
<keyword evidence="12 15" id="KW-0472">Membrane</keyword>
<evidence type="ECO:0000256" key="8">
    <source>
        <dbReference type="ARBA" id="ARBA00022771"/>
    </source>
</evidence>
<dbReference type="PROSITE" id="PS50089">
    <property type="entry name" value="ZF_RING_2"/>
    <property type="match status" value="1"/>
</dbReference>
<evidence type="ECO:0000256" key="7">
    <source>
        <dbReference type="ARBA" id="ARBA00022723"/>
    </source>
</evidence>
<dbReference type="InterPro" id="IPR013083">
    <property type="entry name" value="Znf_RING/FYVE/PHD"/>
</dbReference>
<keyword evidence="7" id="KW-0479">Metal-binding</keyword>
<evidence type="ECO:0000256" key="10">
    <source>
        <dbReference type="ARBA" id="ARBA00022833"/>
    </source>
</evidence>
<keyword evidence="5" id="KW-0808">Transferase</keyword>
<keyword evidence="11 15" id="KW-1133">Transmembrane helix</keyword>
<evidence type="ECO:0000256" key="9">
    <source>
        <dbReference type="ARBA" id="ARBA00022786"/>
    </source>
</evidence>
<feature type="transmembrane region" description="Helical" evidence="15">
    <location>
        <begin position="32"/>
        <end position="54"/>
    </location>
</feature>
<evidence type="ECO:0000256" key="12">
    <source>
        <dbReference type="ARBA" id="ARBA00023136"/>
    </source>
</evidence>
<evidence type="ECO:0000313" key="18">
    <source>
        <dbReference type="Proteomes" id="UP001161247"/>
    </source>
</evidence>
<evidence type="ECO:0000256" key="1">
    <source>
        <dbReference type="ARBA" id="ARBA00000900"/>
    </source>
</evidence>
<proteinExistence type="inferred from homology"/>
<evidence type="ECO:0000256" key="5">
    <source>
        <dbReference type="ARBA" id="ARBA00022679"/>
    </source>
</evidence>
<feature type="domain" description="RING-type" evidence="16">
    <location>
        <begin position="117"/>
        <end position="159"/>
    </location>
</feature>
<keyword evidence="8 14" id="KW-0863">Zinc-finger</keyword>